<dbReference type="Proteomes" id="UP000299102">
    <property type="component" value="Unassembled WGS sequence"/>
</dbReference>
<organism evidence="1 2">
    <name type="scientific">Eumeta variegata</name>
    <name type="common">Bagworm moth</name>
    <name type="synonym">Eumeta japonica</name>
    <dbReference type="NCBI Taxonomy" id="151549"/>
    <lineage>
        <taxon>Eukaryota</taxon>
        <taxon>Metazoa</taxon>
        <taxon>Ecdysozoa</taxon>
        <taxon>Arthropoda</taxon>
        <taxon>Hexapoda</taxon>
        <taxon>Insecta</taxon>
        <taxon>Pterygota</taxon>
        <taxon>Neoptera</taxon>
        <taxon>Endopterygota</taxon>
        <taxon>Lepidoptera</taxon>
        <taxon>Glossata</taxon>
        <taxon>Ditrysia</taxon>
        <taxon>Tineoidea</taxon>
        <taxon>Psychidae</taxon>
        <taxon>Oiketicinae</taxon>
        <taxon>Eumeta</taxon>
    </lineage>
</organism>
<evidence type="ECO:0000313" key="1">
    <source>
        <dbReference type="EMBL" id="GBP54162.1"/>
    </source>
</evidence>
<keyword evidence="2" id="KW-1185">Reference proteome</keyword>
<name>A0A4C1WU67_EUMVA</name>
<reference evidence="1 2" key="1">
    <citation type="journal article" date="2019" name="Commun. Biol.">
        <title>The bagworm genome reveals a unique fibroin gene that provides high tensile strength.</title>
        <authorList>
            <person name="Kono N."/>
            <person name="Nakamura H."/>
            <person name="Ohtoshi R."/>
            <person name="Tomita M."/>
            <person name="Numata K."/>
            <person name="Arakawa K."/>
        </authorList>
    </citation>
    <scope>NUCLEOTIDE SEQUENCE [LARGE SCALE GENOMIC DNA]</scope>
</reference>
<sequence length="93" mass="9901">MLNILSCEAAGVQIFNIFFPPKRRLSCKPTDLPNSSLCTITPYIRRAPSAAPAAARGSGVDCTGHLFCFSGATRAVQTSTRQNVIGGKKSKTE</sequence>
<comment type="caution">
    <text evidence="1">The sequence shown here is derived from an EMBL/GenBank/DDBJ whole genome shotgun (WGS) entry which is preliminary data.</text>
</comment>
<dbReference type="EMBL" id="BGZK01000640">
    <property type="protein sequence ID" value="GBP54162.1"/>
    <property type="molecule type" value="Genomic_DNA"/>
</dbReference>
<dbReference type="AlphaFoldDB" id="A0A4C1WU67"/>
<protein>
    <submittedName>
        <fullName evidence="1">Uncharacterized protein</fullName>
    </submittedName>
</protein>
<proteinExistence type="predicted"/>
<accession>A0A4C1WU67</accession>
<evidence type="ECO:0000313" key="2">
    <source>
        <dbReference type="Proteomes" id="UP000299102"/>
    </source>
</evidence>
<gene>
    <name evidence="1" type="ORF">EVAR_46529_1</name>
</gene>